<feature type="domain" description="Glycosyl transferase family 1" evidence="1">
    <location>
        <begin position="205"/>
        <end position="368"/>
    </location>
</feature>
<dbReference type="GO" id="GO:0016757">
    <property type="term" value="F:glycosyltransferase activity"/>
    <property type="evidence" value="ECO:0007669"/>
    <property type="project" value="UniProtKB-KW"/>
</dbReference>
<name>A0ABS6EK25_9CLOT</name>
<keyword evidence="4" id="KW-1185">Reference proteome</keyword>
<gene>
    <name evidence="3" type="ORF">KQI86_14290</name>
</gene>
<keyword evidence="3" id="KW-0808">Transferase</keyword>
<reference evidence="3 4" key="1">
    <citation type="submission" date="2021-06" db="EMBL/GenBank/DDBJ databases">
        <authorList>
            <person name="Sun Q."/>
            <person name="Li D."/>
        </authorList>
    </citation>
    <scope>NUCLEOTIDE SEQUENCE [LARGE SCALE GENOMIC DNA]</scope>
    <source>
        <strain evidence="3 4">MSJ-11</strain>
    </source>
</reference>
<dbReference type="InterPro" id="IPR028098">
    <property type="entry name" value="Glyco_trans_4-like_N"/>
</dbReference>
<feature type="domain" description="Glycosyltransferase subfamily 4-like N-terminal" evidence="2">
    <location>
        <begin position="19"/>
        <end position="199"/>
    </location>
</feature>
<dbReference type="Pfam" id="PF00534">
    <property type="entry name" value="Glycos_transf_1"/>
    <property type="match status" value="1"/>
</dbReference>
<comment type="caution">
    <text evidence="3">The sequence shown here is derived from an EMBL/GenBank/DDBJ whole genome shotgun (WGS) entry which is preliminary data.</text>
</comment>
<dbReference type="InterPro" id="IPR001296">
    <property type="entry name" value="Glyco_trans_1"/>
</dbReference>
<keyword evidence="3" id="KW-0328">Glycosyltransferase</keyword>
<dbReference type="EMBL" id="JAHLQF010000003">
    <property type="protein sequence ID" value="MBU5485487.1"/>
    <property type="molecule type" value="Genomic_DNA"/>
</dbReference>
<dbReference type="PANTHER" id="PTHR45947">
    <property type="entry name" value="SULFOQUINOVOSYL TRANSFERASE SQD2"/>
    <property type="match status" value="1"/>
</dbReference>
<dbReference type="EC" id="2.4.-.-" evidence="3"/>
<dbReference type="Proteomes" id="UP000726170">
    <property type="component" value="Unassembled WGS sequence"/>
</dbReference>
<evidence type="ECO:0000259" key="1">
    <source>
        <dbReference type="Pfam" id="PF00534"/>
    </source>
</evidence>
<sequence>MKVLVISHMYPSTFNKMAGIFVHQQVKALVEQGCEVRVISPVPWAPFPINKVSSKWKRYSQIPTKAIMDNIEVFYPRYIEFPKGFLFHKSGKFMAKGIDRIVNNIYKDFKFDIIHSHVALPDGYASMVINEKYNVPHIVTIHGQDFQNTINRNLECKKALFEVLNKVDKIITVSSKLKNIVKDEAFFHKIEVINNGIDKKYIAEKVEELKGDEINLLSASNLKEAKGIQFNIKAISNLINKYPNIQYSIIGDGEYKNKLLELVEELGLKNNVGFLGKLDYDKVIENMRSCHIFSLPSYKEGFGMVYIEAMAQGKPVIGIKGEGITDVIDNGVNGFLVERENVQELESVLELLIKDDLKRSNIGENAKETVLKNYTWDEVAKRTIKVYKSLIK</sequence>
<organism evidence="3 4">
    <name type="scientific">Clostridium mobile</name>
    <dbReference type="NCBI Taxonomy" id="2841512"/>
    <lineage>
        <taxon>Bacteria</taxon>
        <taxon>Bacillati</taxon>
        <taxon>Bacillota</taxon>
        <taxon>Clostridia</taxon>
        <taxon>Eubacteriales</taxon>
        <taxon>Clostridiaceae</taxon>
        <taxon>Clostridium</taxon>
    </lineage>
</organism>
<accession>A0ABS6EK25</accession>
<evidence type="ECO:0000259" key="2">
    <source>
        <dbReference type="Pfam" id="PF13439"/>
    </source>
</evidence>
<dbReference type="PANTHER" id="PTHR45947:SF3">
    <property type="entry name" value="SULFOQUINOVOSYL TRANSFERASE SQD2"/>
    <property type="match status" value="1"/>
</dbReference>
<evidence type="ECO:0000313" key="3">
    <source>
        <dbReference type="EMBL" id="MBU5485487.1"/>
    </source>
</evidence>
<proteinExistence type="predicted"/>
<evidence type="ECO:0000313" key="4">
    <source>
        <dbReference type="Proteomes" id="UP000726170"/>
    </source>
</evidence>
<dbReference type="InterPro" id="IPR050194">
    <property type="entry name" value="Glycosyltransferase_grp1"/>
</dbReference>
<dbReference type="RefSeq" id="WP_216440029.1">
    <property type="nucleotide sequence ID" value="NZ_JAHLQF010000003.1"/>
</dbReference>
<protein>
    <submittedName>
        <fullName evidence="3">Glycosyltransferase</fullName>
        <ecNumber evidence="3">2.4.-.-</ecNumber>
    </submittedName>
</protein>
<dbReference type="Pfam" id="PF13439">
    <property type="entry name" value="Glyco_transf_4"/>
    <property type="match status" value="1"/>
</dbReference>